<organism evidence="3 4">
    <name type="scientific">Campylobacter massiliensis</name>
    <dbReference type="NCBI Taxonomy" id="2762557"/>
    <lineage>
        <taxon>Bacteria</taxon>
        <taxon>Pseudomonadati</taxon>
        <taxon>Campylobacterota</taxon>
        <taxon>Epsilonproteobacteria</taxon>
        <taxon>Campylobacterales</taxon>
        <taxon>Campylobacteraceae</taxon>
        <taxon>Campylobacter</taxon>
    </lineage>
</organism>
<gene>
    <name evidence="3" type="ORF">H7R39_03780</name>
</gene>
<evidence type="ECO:0000256" key="1">
    <source>
        <dbReference type="SAM" id="Phobius"/>
    </source>
</evidence>
<feature type="transmembrane region" description="Helical" evidence="1">
    <location>
        <begin position="190"/>
        <end position="209"/>
    </location>
</feature>
<keyword evidence="1" id="KW-1133">Transmembrane helix</keyword>
<feature type="transmembrane region" description="Helical" evidence="1">
    <location>
        <begin position="275"/>
        <end position="293"/>
    </location>
</feature>
<dbReference type="PANTHER" id="PTHR22911">
    <property type="entry name" value="ACYL-MALONYL CONDENSING ENZYME-RELATED"/>
    <property type="match status" value="1"/>
</dbReference>
<feature type="transmembrane region" description="Helical" evidence="1">
    <location>
        <begin position="221"/>
        <end position="239"/>
    </location>
</feature>
<dbReference type="GO" id="GO:0016020">
    <property type="term" value="C:membrane"/>
    <property type="evidence" value="ECO:0007669"/>
    <property type="project" value="InterPro"/>
</dbReference>
<feature type="transmembrane region" description="Helical" evidence="1">
    <location>
        <begin position="7"/>
        <end position="30"/>
    </location>
</feature>
<dbReference type="EMBL" id="JACLZK010000001">
    <property type="protein sequence ID" value="MBC2882393.1"/>
    <property type="molecule type" value="Genomic_DNA"/>
</dbReference>
<feature type="transmembrane region" description="Helical" evidence="1">
    <location>
        <begin position="42"/>
        <end position="58"/>
    </location>
</feature>
<evidence type="ECO:0000259" key="2">
    <source>
        <dbReference type="Pfam" id="PF00892"/>
    </source>
</evidence>
<feature type="transmembrane region" description="Helical" evidence="1">
    <location>
        <begin position="161"/>
        <end position="178"/>
    </location>
</feature>
<protein>
    <submittedName>
        <fullName evidence="3">EamA family transporter</fullName>
    </submittedName>
</protein>
<feature type="domain" description="EamA" evidence="2">
    <location>
        <begin position="8"/>
        <end position="147"/>
    </location>
</feature>
<sequence length="305" mass="32871">MRSQSEFFGVFITLLGGVLWGFSGVCGQYLFTQKGVSADWLVPYRLSLAGLAMVAYYVARSPRLAFAPLKDRALLPQLLIYAVFGLMMTQYAYFYSIELSNAAVATVIQYSAPALILAVVCFLERRAPKKVELIALILAVLGVMLLATHGDLGSLVISAEALVWCLISALGVVIYSLIPAKLNQKYPVPLNLGWGMVIGGGALALYTRVWQLGGVSDADGFAALAAVVILGTICAFSFYMTGLKIIGASRASMIACIEPVSAAAFAYFWLGTEFVFLDVAGFTLIISCIFLLAKDRKKGVNLEER</sequence>
<keyword evidence="1" id="KW-0812">Transmembrane</keyword>
<feature type="transmembrane region" description="Helical" evidence="1">
    <location>
        <begin position="102"/>
        <end position="123"/>
    </location>
</feature>
<comment type="caution">
    <text evidence="3">The sequence shown here is derived from an EMBL/GenBank/DDBJ whole genome shotgun (WGS) entry which is preliminary data.</text>
</comment>
<dbReference type="RefSeq" id="WP_185898022.1">
    <property type="nucleotide sequence ID" value="NZ_JACLZK010000001.1"/>
</dbReference>
<feature type="transmembrane region" description="Helical" evidence="1">
    <location>
        <begin position="130"/>
        <end position="149"/>
    </location>
</feature>
<dbReference type="Pfam" id="PF00892">
    <property type="entry name" value="EamA"/>
    <property type="match status" value="2"/>
</dbReference>
<proteinExistence type="predicted"/>
<feature type="transmembrane region" description="Helical" evidence="1">
    <location>
        <begin position="251"/>
        <end position="269"/>
    </location>
</feature>
<feature type="domain" description="EamA" evidence="2">
    <location>
        <begin position="161"/>
        <end position="292"/>
    </location>
</feature>
<dbReference type="Proteomes" id="UP000552683">
    <property type="component" value="Unassembled WGS sequence"/>
</dbReference>
<evidence type="ECO:0000313" key="4">
    <source>
        <dbReference type="Proteomes" id="UP000552683"/>
    </source>
</evidence>
<reference evidence="3 4" key="1">
    <citation type="submission" date="2020-08" db="EMBL/GenBank/DDBJ databases">
        <title>Complete genome and description of Campylobacter massiliensis Marseille-Q3452 sp. nov.</title>
        <authorList>
            <person name="Antezack A."/>
        </authorList>
    </citation>
    <scope>NUCLEOTIDE SEQUENCE [LARGE SCALE GENOMIC DNA]</scope>
    <source>
        <strain evidence="3 4">Marseille-Q3452</strain>
    </source>
</reference>
<name>A0A842JAA2_9BACT</name>
<feature type="transmembrane region" description="Helical" evidence="1">
    <location>
        <begin position="78"/>
        <end position="96"/>
    </location>
</feature>
<accession>A0A842JAA2</accession>
<dbReference type="SUPFAM" id="SSF103481">
    <property type="entry name" value="Multidrug resistance efflux transporter EmrE"/>
    <property type="match status" value="2"/>
</dbReference>
<keyword evidence="1" id="KW-0472">Membrane</keyword>
<dbReference type="InterPro" id="IPR000620">
    <property type="entry name" value="EamA_dom"/>
</dbReference>
<evidence type="ECO:0000313" key="3">
    <source>
        <dbReference type="EMBL" id="MBC2882393.1"/>
    </source>
</evidence>
<dbReference type="InterPro" id="IPR037185">
    <property type="entry name" value="EmrE-like"/>
</dbReference>
<keyword evidence="4" id="KW-1185">Reference proteome</keyword>
<dbReference type="AlphaFoldDB" id="A0A842JAA2"/>
<dbReference type="PANTHER" id="PTHR22911:SF79">
    <property type="entry name" value="MOBA-LIKE NTP TRANSFERASE DOMAIN-CONTAINING PROTEIN"/>
    <property type="match status" value="1"/>
</dbReference>